<accession>A0A380C0E0</accession>
<protein>
    <submittedName>
        <fullName evidence="2">Uncharacterized protein</fullName>
    </submittedName>
</protein>
<name>A0A380C0E0_9GAMM</name>
<dbReference type="GeneID" id="99799997"/>
<dbReference type="EMBL" id="UGYO01000002">
    <property type="protein sequence ID" value="SUJ09299.1"/>
    <property type="molecule type" value="Genomic_DNA"/>
</dbReference>
<keyword evidence="3" id="KW-1185">Reference proteome</keyword>
<evidence type="ECO:0000313" key="1">
    <source>
        <dbReference type="EMBL" id="BCV44937.1"/>
    </source>
</evidence>
<sequence length="48" mass="5430">MHSHSFAALVRQVPQHRFSTIVSYDNTGLKHLTLIRINSGREQANSPN</sequence>
<evidence type="ECO:0000313" key="3">
    <source>
        <dbReference type="Proteomes" id="UP000254069"/>
    </source>
</evidence>
<dbReference type="AlphaFoldDB" id="A0A380C0E0"/>
<reference evidence="1" key="2">
    <citation type="submission" date="2021-05" db="EMBL/GenBank/DDBJ databases">
        <title>Molecular characterization for Shewanella algae harboring chromosomal blaOXA-55-like strains isolated from clinical and environment sample.</title>
        <authorList>
            <person name="Ohama Y."/>
            <person name="Aoki K."/>
            <person name="Harada S."/>
            <person name="Moriya K."/>
            <person name="Ishii Y."/>
            <person name="Tateda K."/>
        </authorList>
    </citation>
    <scope>NUCLEOTIDE SEQUENCE</scope>
    <source>
        <strain evidence="1">TUM17379</strain>
    </source>
</reference>
<gene>
    <name evidence="2" type="ORF">NCTC10738_04127</name>
    <name evidence="1" type="ORF">TUM17379_19550</name>
</gene>
<dbReference type="RefSeq" id="WP_093983023.1">
    <property type="nucleotide sequence ID" value="NZ_AP024609.1"/>
</dbReference>
<organism evidence="2 3">
    <name type="scientific">Shewanella algae</name>
    <dbReference type="NCBI Taxonomy" id="38313"/>
    <lineage>
        <taxon>Bacteria</taxon>
        <taxon>Pseudomonadati</taxon>
        <taxon>Pseudomonadota</taxon>
        <taxon>Gammaproteobacteria</taxon>
        <taxon>Alteromonadales</taxon>
        <taxon>Shewanellaceae</taxon>
        <taxon>Shewanella</taxon>
    </lineage>
</organism>
<reference evidence="2 3" key="1">
    <citation type="submission" date="2018-06" db="EMBL/GenBank/DDBJ databases">
        <authorList>
            <consortium name="Pathogen Informatics"/>
            <person name="Doyle S."/>
        </authorList>
    </citation>
    <scope>NUCLEOTIDE SEQUENCE [LARGE SCALE GENOMIC DNA]</scope>
    <source>
        <strain evidence="2 3">NCTC10738</strain>
    </source>
</reference>
<dbReference type="Proteomes" id="UP000825078">
    <property type="component" value="Chromosome"/>
</dbReference>
<dbReference type="Proteomes" id="UP000254069">
    <property type="component" value="Unassembled WGS sequence"/>
</dbReference>
<proteinExistence type="predicted"/>
<dbReference type="EMBL" id="AP024613">
    <property type="protein sequence ID" value="BCV44937.1"/>
    <property type="molecule type" value="Genomic_DNA"/>
</dbReference>
<evidence type="ECO:0000313" key="2">
    <source>
        <dbReference type="EMBL" id="SUJ09299.1"/>
    </source>
</evidence>